<evidence type="ECO:0000313" key="2">
    <source>
        <dbReference type="EMBL" id="PWA35207.1"/>
    </source>
</evidence>
<organism evidence="2 3">
    <name type="scientific">Artemisia annua</name>
    <name type="common">Sweet wormwood</name>
    <dbReference type="NCBI Taxonomy" id="35608"/>
    <lineage>
        <taxon>Eukaryota</taxon>
        <taxon>Viridiplantae</taxon>
        <taxon>Streptophyta</taxon>
        <taxon>Embryophyta</taxon>
        <taxon>Tracheophyta</taxon>
        <taxon>Spermatophyta</taxon>
        <taxon>Magnoliopsida</taxon>
        <taxon>eudicotyledons</taxon>
        <taxon>Gunneridae</taxon>
        <taxon>Pentapetalae</taxon>
        <taxon>asterids</taxon>
        <taxon>campanulids</taxon>
        <taxon>Asterales</taxon>
        <taxon>Asteraceae</taxon>
        <taxon>Asteroideae</taxon>
        <taxon>Anthemideae</taxon>
        <taxon>Artemisiinae</taxon>
        <taxon>Artemisia</taxon>
    </lineage>
</organism>
<keyword evidence="2" id="KW-0696">RNA-directed RNA polymerase</keyword>
<dbReference type="EMBL" id="PKPP01020472">
    <property type="protein sequence ID" value="PWA35207.1"/>
    <property type="molecule type" value="Genomic_DNA"/>
</dbReference>
<reference evidence="2 3" key="1">
    <citation type="journal article" date="2018" name="Mol. Plant">
        <title>The genome of Artemisia annua provides insight into the evolution of Asteraceae family and artemisinin biosynthesis.</title>
        <authorList>
            <person name="Shen Q."/>
            <person name="Zhang L."/>
            <person name="Liao Z."/>
            <person name="Wang S."/>
            <person name="Yan T."/>
            <person name="Shi P."/>
            <person name="Liu M."/>
            <person name="Fu X."/>
            <person name="Pan Q."/>
            <person name="Wang Y."/>
            <person name="Lv Z."/>
            <person name="Lu X."/>
            <person name="Zhang F."/>
            <person name="Jiang W."/>
            <person name="Ma Y."/>
            <person name="Chen M."/>
            <person name="Hao X."/>
            <person name="Li L."/>
            <person name="Tang Y."/>
            <person name="Lv G."/>
            <person name="Zhou Y."/>
            <person name="Sun X."/>
            <person name="Brodelius P.E."/>
            <person name="Rose J.K.C."/>
            <person name="Tang K."/>
        </authorList>
    </citation>
    <scope>NUCLEOTIDE SEQUENCE [LARGE SCALE GENOMIC DNA]</scope>
    <source>
        <strain evidence="3">cv. Huhao1</strain>
        <tissue evidence="2">Leaf</tissue>
    </source>
</reference>
<dbReference type="AlphaFoldDB" id="A0A2U1KEK7"/>
<dbReference type="Proteomes" id="UP000245207">
    <property type="component" value="Unassembled WGS sequence"/>
</dbReference>
<dbReference type="OrthoDB" id="1602082at2759"/>
<sequence length="196" mass="21978">MVDLAEALVLIAGVRLRVYKDLAEALVSGVGDFSDHQTFLFTNQEPLTKTNHVSRSENISGGGPRSEPLAFSHDIDLNLRDYFPYNEESNHPFKLTTGHGFSQRSDAKLVPIVGPARGVCLPYNIVFKICCALVQHGCIPGPVLDSKFYELLDPQRRDLASIEYVLEKLYYLKECCYEPVKWIPAISLHIIIATKK</sequence>
<evidence type="ECO:0000313" key="3">
    <source>
        <dbReference type="Proteomes" id="UP000245207"/>
    </source>
</evidence>
<name>A0A2U1KEK7_ARTAN</name>
<keyword evidence="3" id="KW-1185">Reference proteome</keyword>
<dbReference type="Pfam" id="PF26252">
    <property type="entry name" value="RdRP_helical"/>
    <property type="match status" value="1"/>
</dbReference>
<gene>
    <name evidence="2" type="ORF">CTI12_AA611730</name>
</gene>
<keyword evidence="2" id="KW-0548">Nucleotidyltransferase</keyword>
<dbReference type="GO" id="GO:0003968">
    <property type="term" value="F:RNA-directed RNA polymerase activity"/>
    <property type="evidence" value="ECO:0007669"/>
    <property type="project" value="UniProtKB-KW"/>
</dbReference>
<evidence type="ECO:0000259" key="1">
    <source>
        <dbReference type="Pfam" id="PF26252"/>
    </source>
</evidence>
<proteinExistence type="predicted"/>
<dbReference type="InterPro" id="IPR058751">
    <property type="entry name" value="RDRP_helical"/>
</dbReference>
<accession>A0A2U1KEK7</accession>
<comment type="caution">
    <text evidence="2">The sequence shown here is derived from an EMBL/GenBank/DDBJ whole genome shotgun (WGS) entry which is preliminary data.</text>
</comment>
<feature type="domain" description="RDRP helical" evidence="1">
    <location>
        <begin position="115"/>
        <end position="183"/>
    </location>
</feature>
<keyword evidence="2" id="KW-0808">Transferase</keyword>
<dbReference type="STRING" id="35608.A0A2U1KEK7"/>
<protein>
    <submittedName>
        <fullName evidence="2">RNA-dependent RNA polymerase, eukaryotic-type</fullName>
    </submittedName>
</protein>